<feature type="transmembrane region" description="Helical" evidence="1">
    <location>
        <begin position="30"/>
        <end position="49"/>
    </location>
</feature>
<evidence type="ECO:0000313" key="2">
    <source>
        <dbReference type="EMBL" id="OAD66675.1"/>
    </source>
</evidence>
<accession>A0A162WEW6</accession>
<dbReference type="GeneID" id="28998287"/>
<dbReference type="InParanoid" id="A0A162WEW6"/>
<protein>
    <submittedName>
        <fullName evidence="2">Uncharacterized protein</fullName>
    </submittedName>
</protein>
<gene>
    <name evidence="2" type="ORF">PHYBLDRAFT_174967</name>
</gene>
<dbReference type="OrthoDB" id="2273975at2759"/>
<proteinExistence type="predicted"/>
<name>A0A162WEW6_PHYB8</name>
<dbReference type="EMBL" id="KV441001">
    <property type="protein sequence ID" value="OAD66675.1"/>
    <property type="molecule type" value="Genomic_DNA"/>
</dbReference>
<sequence>MKYYFVRNTNPVYSINSSLRPKFRLDSKEIIASYAYCVFLFLSPTDWILRDRIKLSNAGKKVTVCGLVESKHRLPPGNIVLLKFSDCQWRSHICCCYFNKEIMSLDHIATLTQQLFLTEDEVFTIVKLYLPDGNLTSNHLCEWMAKYGAWSPAKRNSNVQQFHSNVKPTISSICTIGYTRKSNTKNPMTAKIKSADLQIYKLKKKNFLGRSSDSQTMLSFITKANRKVRLAVINFAGLSTNVDDFRHFIKTNKSIIEVFVDEGYKVNVYICHELIHRDDIISRFNCRHGPVKRSQNT</sequence>
<dbReference type="RefSeq" id="XP_018284715.1">
    <property type="nucleotide sequence ID" value="XM_018437381.1"/>
</dbReference>
<evidence type="ECO:0000256" key="1">
    <source>
        <dbReference type="SAM" id="Phobius"/>
    </source>
</evidence>
<reference evidence="3" key="1">
    <citation type="submission" date="2015-06" db="EMBL/GenBank/DDBJ databases">
        <title>Expansion of signal transduction pathways in fungi by whole-genome duplication.</title>
        <authorList>
            <consortium name="DOE Joint Genome Institute"/>
            <person name="Corrochano L.M."/>
            <person name="Kuo A."/>
            <person name="Marcet-Houben M."/>
            <person name="Polaino S."/>
            <person name="Salamov A."/>
            <person name="Villalobos J.M."/>
            <person name="Alvarez M.I."/>
            <person name="Avalos J."/>
            <person name="Benito E.P."/>
            <person name="Benoit I."/>
            <person name="Burger G."/>
            <person name="Camino L.P."/>
            <person name="Canovas D."/>
            <person name="Cerda-Olmedo E."/>
            <person name="Cheng J.-F."/>
            <person name="Dominguez A."/>
            <person name="Elias M."/>
            <person name="Eslava A.P."/>
            <person name="Glaser F."/>
            <person name="Grimwood J."/>
            <person name="Gutierrez G."/>
            <person name="Heitman J."/>
            <person name="Henrissat B."/>
            <person name="Iturriaga E.A."/>
            <person name="Lang B.F."/>
            <person name="Lavin J.L."/>
            <person name="Lee S."/>
            <person name="Li W."/>
            <person name="Lindquist E."/>
            <person name="Lopez-Garcia S."/>
            <person name="Luque E.M."/>
            <person name="Marcos A.T."/>
            <person name="Martin J."/>
            <person name="McCluskey K."/>
            <person name="Medina H.R."/>
            <person name="Miralles-Duran A."/>
            <person name="Miyazaki A."/>
            <person name="Munoz-Torres E."/>
            <person name="Oguiza J.A."/>
            <person name="Ohm R."/>
            <person name="Olmedo M."/>
            <person name="Orejas M."/>
            <person name="Ortiz-Castellanos L."/>
            <person name="Pisabarro A.G."/>
            <person name="Rodriguez-Romero J."/>
            <person name="Ruiz-Herrera J."/>
            <person name="Ruiz-Vazquez R."/>
            <person name="Sanz C."/>
            <person name="Schackwitz W."/>
            <person name="Schmutz J."/>
            <person name="Shahriari M."/>
            <person name="Shelest E."/>
            <person name="Silva-Franco F."/>
            <person name="Soanes D."/>
            <person name="Syed K."/>
            <person name="Tagua V.G."/>
            <person name="Talbot N.J."/>
            <person name="Thon M."/>
            <person name="De vries R.P."/>
            <person name="Wiebenga A."/>
            <person name="Yadav J.S."/>
            <person name="Braun E.L."/>
            <person name="Baker S."/>
            <person name="Garre V."/>
            <person name="Horwitz B."/>
            <person name="Torres-Martinez S."/>
            <person name="Idnurm A."/>
            <person name="Herrera-Estrella A."/>
            <person name="Gabaldon T."/>
            <person name="Grigoriev I.V."/>
        </authorList>
    </citation>
    <scope>NUCLEOTIDE SEQUENCE [LARGE SCALE GENOMIC DNA]</scope>
    <source>
        <strain evidence="3">NRRL 1555(-)</strain>
    </source>
</reference>
<dbReference type="VEuPathDB" id="FungiDB:PHYBLDRAFT_174967"/>
<evidence type="ECO:0000313" key="3">
    <source>
        <dbReference type="Proteomes" id="UP000077315"/>
    </source>
</evidence>
<keyword evidence="1" id="KW-0472">Membrane</keyword>
<organism evidence="2 3">
    <name type="scientific">Phycomyces blakesleeanus (strain ATCC 8743b / DSM 1359 / FGSC 10004 / NBRC 33097 / NRRL 1555)</name>
    <dbReference type="NCBI Taxonomy" id="763407"/>
    <lineage>
        <taxon>Eukaryota</taxon>
        <taxon>Fungi</taxon>
        <taxon>Fungi incertae sedis</taxon>
        <taxon>Mucoromycota</taxon>
        <taxon>Mucoromycotina</taxon>
        <taxon>Mucoromycetes</taxon>
        <taxon>Mucorales</taxon>
        <taxon>Phycomycetaceae</taxon>
        <taxon>Phycomyces</taxon>
    </lineage>
</organism>
<dbReference type="Proteomes" id="UP000077315">
    <property type="component" value="Unassembled WGS sequence"/>
</dbReference>
<keyword evidence="1" id="KW-0812">Transmembrane</keyword>
<dbReference type="AlphaFoldDB" id="A0A162WEW6"/>
<keyword evidence="3" id="KW-1185">Reference proteome</keyword>
<keyword evidence="1" id="KW-1133">Transmembrane helix</keyword>